<protein>
    <submittedName>
        <fullName evidence="2">Uncharacterized protein</fullName>
    </submittedName>
</protein>
<sequence>MEKITDRKGQNRGRDLLHGGRDLETLPFRPSETRRSQADFAVAIHESQRRTSSGSICALTVFCLGKLSISPRLLPHEVRILSPLDRDRDLRLPGRDLWTIFAGMVLGRDLQLQAVFFSLLPHLLHL</sequence>
<evidence type="ECO:0000256" key="1">
    <source>
        <dbReference type="SAM" id="MobiDB-lite"/>
    </source>
</evidence>
<keyword evidence="3" id="KW-1185">Reference proteome</keyword>
<evidence type="ECO:0000313" key="2">
    <source>
        <dbReference type="EMBL" id="CAL1389999.1"/>
    </source>
</evidence>
<evidence type="ECO:0000313" key="3">
    <source>
        <dbReference type="Proteomes" id="UP001497516"/>
    </source>
</evidence>
<gene>
    <name evidence="2" type="ORF">LTRI10_LOCUS30812</name>
</gene>
<accession>A0AAV2EVY8</accession>
<dbReference type="Proteomes" id="UP001497516">
    <property type="component" value="Chromosome 5"/>
</dbReference>
<name>A0AAV2EVY8_9ROSI</name>
<organism evidence="2 3">
    <name type="scientific">Linum trigynum</name>
    <dbReference type="NCBI Taxonomy" id="586398"/>
    <lineage>
        <taxon>Eukaryota</taxon>
        <taxon>Viridiplantae</taxon>
        <taxon>Streptophyta</taxon>
        <taxon>Embryophyta</taxon>
        <taxon>Tracheophyta</taxon>
        <taxon>Spermatophyta</taxon>
        <taxon>Magnoliopsida</taxon>
        <taxon>eudicotyledons</taxon>
        <taxon>Gunneridae</taxon>
        <taxon>Pentapetalae</taxon>
        <taxon>rosids</taxon>
        <taxon>fabids</taxon>
        <taxon>Malpighiales</taxon>
        <taxon>Linaceae</taxon>
        <taxon>Linum</taxon>
    </lineage>
</organism>
<dbReference type="AlphaFoldDB" id="A0AAV2EVY8"/>
<dbReference type="EMBL" id="OZ034818">
    <property type="protein sequence ID" value="CAL1389999.1"/>
    <property type="molecule type" value="Genomic_DNA"/>
</dbReference>
<feature type="compositionally biased region" description="Basic and acidic residues" evidence="1">
    <location>
        <begin position="1"/>
        <end position="24"/>
    </location>
</feature>
<proteinExistence type="predicted"/>
<feature type="region of interest" description="Disordered" evidence="1">
    <location>
        <begin position="1"/>
        <end position="32"/>
    </location>
</feature>
<reference evidence="2 3" key="1">
    <citation type="submission" date="2024-04" db="EMBL/GenBank/DDBJ databases">
        <authorList>
            <person name="Fracassetti M."/>
        </authorList>
    </citation>
    <scope>NUCLEOTIDE SEQUENCE [LARGE SCALE GENOMIC DNA]</scope>
</reference>